<reference evidence="1" key="1">
    <citation type="journal article" date="2021" name="PeerJ">
        <title>Extensive microbial diversity within the chicken gut microbiome revealed by metagenomics and culture.</title>
        <authorList>
            <person name="Gilroy R."/>
            <person name="Ravi A."/>
            <person name="Getino M."/>
            <person name="Pursley I."/>
            <person name="Horton D.L."/>
            <person name="Alikhan N.F."/>
            <person name="Baker D."/>
            <person name="Gharbi K."/>
            <person name="Hall N."/>
            <person name="Watson M."/>
            <person name="Adriaenssens E.M."/>
            <person name="Foster-Nyarko E."/>
            <person name="Jarju S."/>
            <person name="Secka A."/>
            <person name="Antonio M."/>
            <person name="Oren A."/>
            <person name="Chaudhuri R.R."/>
            <person name="La Ragione R."/>
            <person name="Hildebrand F."/>
            <person name="Pallen M.J."/>
        </authorList>
    </citation>
    <scope>NUCLEOTIDE SEQUENCE</scope>
    <source>
        <strain evidence="1">ChiHecec2B26-12326</strain>
    </source>
</reference>
<sequence>MKKLVGSCALVIGLFCLMSFTDLDKRGDRLRETVECCCGECVCRDCSCETNCGECVGCRDNEECEACDYCRSWDGDRRGRRGYYRDRRDRYYEGHCCDTPHDRYDRRHYRRGGCCGRCD</sequence>
<evidence type="ECO:0000313" key="2">
    <source>
        <dbReference type="Proteomes" id="UP000823847"/>
    </source>
</evidence>
<gene>
    <name evidence="1" type="ORF">H9848_07605</name>
</gene>
<evidence type="ECO:0000313" key="1">
    <source>
        <dbReference type="EMBL" id="HIX86457.1"/>
    </source>
</evidence>
<dbReference type="AlphaFoldDB" id="A0A9D2BQA9"/>
<name>A0A9D2BQA9_9BACT</name>
<accession>A0A9D2BQA9</accession>
<organism evidence="1 2">
    <name type="scientific">Candidatus Parabacteroides intestinigallinarum</name>
    <dbReference type="NCBI Taxonomy" id="2838722"/>
    <lineage>
        <taxon>Bacteria</taxon>
        <taxon>Pseudomonadati</taxon>
        <taxon>Bacteroidota</taxon>
        <taxon>Bacteroidia</taxon>
        <taxon>Bacteroidales</taxon>
        <taxon>Tannerellaceae</taxon>
        <taxon>Parabacteroides</taxon>
    </lineage>
</organism>
<dbReference type="EMBL" id="DXEN01000058">
    <property type="protein sequence ID" value="HIX86457.1"/>
    <property type="molecule type" value="Genomic_DNA"/>
</dbReference>
<dbReference type="Proteomes" id="UP000823847">
    <property type="component" value="Unassembled WGS sequence"/>
</dbReference>
<proteinExistence type="predicted"/>
<comment type="caution">
    <text evidence="1">The sequence shown here is derived from an EMBL/GenBank/DDBJ whole genome shotgun (WGS) entry which is preliminary data.</text>
</comment>
<protein>
    <submittedName>
        <fullName evidence="1">Uncharacterized protein</fullName>
    </submittedName>
</protein>
<reference evidence="1" key="2">
    <citation type="submission" date="2021-04" db="EMBL/GenBank/DDBJ databases">
        <authorList>
            <person name="Gilroy R."/>
        </authorList>
    </citation>
    <scope>NUCLEOTIDE SEQUENCE</scope>
    <source>
        <strain evidence="1">ChiHecec2B26-12326</strain>
    </source>
</reference>